<dbReference type="EMBL" id="HG796240">
    <property type="protein sequence ID" value="CDL65438.1"/>
    <property type="molecule type" value="Genomic_DNA"/>
</dbReference>
<dbReference type="PANTHER" id="PTHR30603:SF47">
    <property type="entry name" value="RNA POLYMERASE SIGMA FACTOR SIGD, CHLOROPLASTIC"/>
    <property type="match status" value="1"/>
</dbReference>
<dbReference type="InterPro" id="IPR050239">
    <property type="entry name" value="Sigma-70_RNA_pol_init_factors"/>
</dbReference>
<dbReference type="Gene3D" id="1.10.601.10">
    <property type="entry name" value="RNA Polymerase Primary Sigma Factor"/>
    <property type="match status" value="1"/>
</dbReference>
<evidence type="ECO:0000256" key="4">
    <source>
        <dbReference type="ARBA" id="ARBA00023163"/>
    </source>
</evidence>
<dbReference type="GO" id="GO:0006352">
    <property type="term" value="P:DNA-templated transcription initiation"/>
    <property type="evidence" value="ECO:0007669"/>
    <property type="project" value="InterPro"/>
</dbReference>
<gene>
    <name evidence="6" type="ORF">WWTP_pFosmid_7D_0020</name>
</gene>
<organism evidence="6">
    <name type="scientific">wastewater metagenome</name>
    <dbReference type="NCBI Taxonomy" id="527639"/>
    <lineage>
        <taxon>unclassified sequences</taxon>
        <taxon>metagenomes</taxon>
        <taxon>ecological metagenomes</taxon>
    </lineage>
</organism>
<dbReference type="GO" id="GO:0003677">
    <property type="term" value="F:DNA binding"/>
    <property type="evidence" value="ECO:0007669"/>
    <property type="project" value="UniProtKB-KW"/>
</dbReference>
<dbReference type="InterPro" id="IPR000943">
    <property type="entry name" value="RNA_pol_sigma70"/>
</dbReference>
<geneLocation type="plasmid" evidence="6">
    <name>fosmid 7D</name>
</geneLocation>
<name>A0A0A8KXQ8_9ZZZZ</name>
<dbReference type="InterPro" id="IPR007627">
    <property type="entry name" value="RNA_pol_sigma70_r2"/>
</dbReference>
<dbReference type="Pfam" id="PF00140">
    <property type="entry name" value="Sigma70_r1_2"/>
    <property type="match status" value="1"/>
</dbReference>
<dbReference type="SUPFAM" id="SSF88946">
    <property type="entry name" value="Sigma2 domain of RNA polymerase sigma factors"/>
    <property type="match status" value="1"/>
</dbReference>
<protein>
    <submittedName>
        <fullName evidence="6">RpoD subfamily RNA polymerase sigma-70 subunit</fullName>
    </submittedName>
</protein>
<evidence type="ECO:0000256" key="2">
    <source>
        <dbReference type="ARBA" id="ARBA00023082"/>
    </source>
</evidence>
<dbReference type="InterPro" id="IPR013325">
    <property type="entry name" value="RNA_pol_sigma_r2"/>
</dbReference>
<reference evidence="6" key="1">
    <citation type="journal article" date="2015" name="Res. Microbiol.">
        <title>New FeFe-hydrogenase genes identified in a metagenomic fosmid library from a municipal wastewater treatment plant as revealed by high-throughput sequencing.</title>
        <authorList>
            <person name="Tomazetto G."/>
            <person name="Wibberg D."/>
            <person name="Schluter A."/>
            <person name="Oliveira V.M."/>
        </authorList>
    </citation>
    <scope>NUCLEOTIDE SEQUENCE</scope>
    <source>
        <plasmid evidence="6">fosmid 7D</plasmid>
    </source>
</reference>
<dbReference type="PROSITE" id="PS00715">
    <property type="entry name" value="SIGMA70_1"/>
    <property type="match status" value="1"/>
</dbReference>
<keyword evidence="1" id="KW-0805">Transcription regulation</keyword>
<feature type="domain" description="RNA polymerase sigma-70" evidence="5">
    <location>
        <begin position="73"/>
        <end position="86"/>
    </location>
</feature>
<evidence type="ECO:0000256" key="3">
    <source>
        <dbReference type="ARBA" id="ARBA00023125"/>
    </source>
</evidence>
<sequence length="134" mass="15644">MCITQDYDETLAAYFRSIRKIKLLSKEEEENLARRVAQGDEKAQQRLVEANLRLVVRVARSMWNPGLSLTLADMIQEGNIGLMKAVQKFDGTRNIRFSTYAVWWIRQAISRALINTGRTIRLPHRKEQLMKTMY</sequence>
<evidence type="ECO:0000259" key="5">
    <source>
        <dbReference type="PROSITE" id="PS00715"/>
    </source>
</evidence>
<proteinExistence type="predicted"/>
<keyword evidence="4" id="KW-0804">Transcription</keyword>
<dbReference type="InterPro" id="IPR014284">
    <property type="entry name" value="RNA_pol_sigma-70_dom"/>
</dbReference>
<dbReference type="PRINTS" id="PR00046">
    <property type="entry name" value="SIGMA70FCT"/>
</dbReference>
<dbReference type="NCBIfam" id="TIGR02937">
    <property type="entry name" value="sigma70-ECF"/>
    <property type="match status" value="1"/>
</dbReference>
<keyword evidence="2" id="KW-0731">Sigma factor</keyword>
<evidence type="ECO:0000256" key="1">
    <source>
        <dbReference type="ARBA" id="ARBA00023015"/>
    </source>
</evidence>
<dbReference type="PANTHER" id="PTHR30603">
    <property type="entry name" value="RNA POLYMERASE SIGMA FACTOR RPO"/>
    <property type="match status" value="1"/>
</dbReference>
<evidence type="ECO:0000313" key="6">
    <source>
        <dbReference type="EMBL" id="CDL65438.1"/>
    </source>
</evidence>
<dbReference type="GO" id="GO:0016987">
    <property type="term" value="F:sigma factor activity"/>
    <property type="evidence" value="ECO:0007669"/>
    <property type="project" value="UniProtKB-KW"/>
</dbReference>
<accession>A0A0A8KXQ8</accession>
<dbReference type="AlphaFoldDB" id="A0A0A8KXQ8"/>
<dbReference type="Pfam" id="PF04542">
    <property type="entry name" value="Sigma70_r2"/>
    <property type="match status" value="1"/>
</dbReference>
<keyword evidence="6" id="KW-0614">Plasmid</keyword>
<keyword evidence="3" id="KW-0238">DNA-binding</keyword>
<dbReference type="InterPro" id="IPR009042">
    <property type="entry name" value="RNA_pol_sigma70_r1_2"/>
</dbReference>